<proteinExistence type="predicted"/>
<accession>A0A9N7R3U6</accession>
<protein>
    <submittedName>
        <fullName evidence="2">Uncharacterized protein</fullName>
    </submittedName>
</protein>
<feature type="compositionally biased region" description="Basic residues" evidence="1">
    <location>
        <begin position="65"/>
        <end position="79"/>
    </location>
</feature>
<organism evidence="2 3">
    <name type="scientific">Striga hermonthica</name>
    <name type="common">Purple witchweed</name>
    <name type="synonym">Buchnera hermonthica</name>
    <dbReference type="NCBI Taxonomy" id="68872"/>
    <lineage>
        <taxon>Eukaryota</taxon>
        <taxon>Viridiplantae</taxon>
        <taxon>Streptophyta</taxon>
        <taxon>Embryophyta</taxon>
        <taxon>Tracheophyta</taxon>
        <taxon>Spermatophyta</taxon>
        <taxon>Magnoliopsida</taxon>
        <taxon>eudicotyledons</taxon>
        <taxon>Gunneridae</taxon>
        <taxon>Pentapetalae</taxon>
        <taxon>asterids</taxon>
        <taxon>lamiids</taxon>
        <taxon>Lamiales</taxon>
        <taxon>Orobanchaceae</taxon>
        <taxon>Buchnereae</taxon>
        <taxon>Striga</taxon>
    </lineage>
</organism>
<feature type="non-terminal residue" evidence="2">
    <location>
        <position position="169"/>
    </location>
</feature>
<feature type="compositionally biased region" description="Polar residues" evidence="1">
    <location>
        <begin position="155"/>
        <end position="169"/>
    </location>
</feature>
<evidence type="ECO:0000313" key="2">
    <source>
        <dbReference type="EMBL" id="CAA0810122.1"/>
    </source>
</evidence>
<feature type="region of interest" description="Disordered" evidence="1">
    <location>
        <begin position="135"/>
        <end position="169"/>
    </location>
</feature>
<keyword evidence="3" id="KW-1185">Reference proteome</keyword>
<dbReference type="Proteomes" id="UP001153555">
    <property type="component" value="Unassembled WGS sequence"/>
</dbReference>
<feature type="compositionally biased region" description="Low complexity" evidence="1">
    <location>
        <begin position="1"/>
        <end position="17"/>
    </location>
</feature>
<feature type="compositionally biased region" description="Polar residues" evidence="1">
    <location>
        <begin position="25"/>
        <end position="62"/>
    </location>
</feature>
<reference evidence="2" key="1">
    <citation type="submission" date="2019-12" db="EMBL/GenBank/DDBJ databases">
        <authorList>
            <person name="Scholes J."/>
        </authorList>
    </citation>
    <scope>NUCLEOTIDE SEQUENCE</scope>
</reference>
<feature type="region of interest" description="Disordered" evidence="1">
    <location>
        <begin position="1"/>
        <end position="117"/>
    </location>
</feature>
<gene>
    <name evidence="2" type="ORF">SHERM_11952</name>
</gene>
<evidence type="ECO:0000313" key="3">
    <source>
        <dbReference type="Proteomes" id="UP001153555"/>
    </source>
</evidence>
<dbReference type="EMBL" id="CACSLK010004816">
    <property type="protein sequence ID" value="CAA0810122.1"/>
    <property type="molecule type" value="Genomic_DNA"/>
</dbReference>
<name>A0A9N7R3U6_STRHE</name>
<feature type="compositionally biased region" description="Polar residues" evidence="1">
    <location>
        <begin position="98"/>
        <end position="117"/>
    </location>
</feature>
<dbReference type="AlphaFoldDB" id="A0A9N7R3U6"/>
<evidence type="ECO:0000256" key="1">
    <source>
        <dbReference type="SAM" id="MobiDB-lite"/>
    </source>
</evidence>
<comment type="caution">
    <text evidence="2">The sequence shown here is derived from an EMBL/GenBank/DDBJ whole genome shotgun (WGS) entry which is preliminary data.</text>
</comment>
<feature type="non-terminal residue" evidence="2">
    <location>
        <position position="1"/>
    </location>
</feature>
<sequence>QHLPPASSSSTSTSSPSIVARARGSQLTDPASFPSSGDSKLATTSLPPSPHSSDGQRPSSSMPRRAPHPLRRAQNRRRPPFTMSRPSRRAQQSSSSALFSNNMNQRHTRSCDQQQLGVRTPASQHLCARMRAGHYSQAQIRTTRARAAPKHLGSVASSPEQTQISGHNP</sequence>